<proteinExistence type="predicted"/>
<dbReference type="VEuPathDB" id="CryptoDB:Cvel_5333"/>
<accession>A0A0G4GWU3</accession>
<feature type="compositionally biased region" description="Basic residues" evidence="1">
    <location>
        <begin position="278"/>
        <end position="288"/>
    </location>
</feature>
<evidence type="ECO:0000256" key="1">
    <source>
        <dbReference type="SAM" id="MobiDB-lite"/>
    </source>
</evidence>
<feature type="compositionally biased region" description="Low complexity" evidence="1">
    <location>
        <begin position="215"/>
        <end position="224"/>
    </location>
</feature>
<organism evidence="2">
    <name type="scientific">Chromera velia CCMP2878</name>
    <dbReference type="NCBI Taxonomy" id="1169474"/>
    <lineage>
        <taxon>Eukaryota</taxon>
        <taxon>Sar</taxon>
        <taxon>Alveolata</taxon>
        <taxon>Colpodellida</taxon>
        <taxon>Chromeraceae</taxon>
        <taxon>Chromera</taxon>
    </lineage>
</organism>
<gene>
    <name evidence="2" type="ORF">Cvel_5333</name>
</gene>
<evidence type="ECO:0000313" key="2">
    <source>
        <dbReference type="EMBL" id="CEM35465.1"/>
    </source>
</evidence>
<dbReference type="EMBL" id="CDMZ01001635">
    <property type="protein sequence ID" value="CEM35465.1"/>
    <property type="molecule type" value="Genomic_DNA"/>
</dbReference>
<name>A0A0G4GWU3_9ALVE</name>
<feature type="region of interest" description="Disordered" evidence="1">
    <location>
        <begin position="196"/>
        <end position="288"/>
    </location>
</feature>
<dbReference type="AlphaFoldDB" id="A0A0G4GWU3"/>
<sequence length="288" mass="31483">MTKTVEAHVKDLQGMLDLHAPTLRPNPFFHVTNVQTLQRIFSSHSVNEIAGQFRSFLQSKATRSCDLCGQRGDAEEMTFHLKASVAAMDAKLFINRAEVVCRMCQKVIDLPSLLQTSVDSLSATLDKDGQKKREINDLLQHFLKVNSHDMGATEKLQQCLCAAYSLNLLTKQMTLEPSTRFVTLQEFIASAGHGQNAGAALDGKGKEKASTGAATSRPSPSSTEETSKRKKFEANGRLSSSPISSSESPKRAKKGKNPPRENPVGNGAVQQFVSQKVLKQKGKGKKKK</sequence>
<protein>
    <submittedName>
        <fullName evidence="2">Uncharacterized protein</fullName>
    </submittedName>
</protein>
<reference evidence="2" key="1">
    <citation type="submission" date="2014-11" db="EMBL/GenBank/DDBJ databases">
        <authorList>
            <person name="Otto D Thomas"/>
            <person name="Naeem Raeece"/>
        </authorList>
    </citation>
    <scope>NUCLEOTIDE SEQUENCE</scope>
</reference>